<evidence type="ECO:0000313" key="5">
    <source>
        <dbReference type="Proteomes" id="UP000318242"/>
    </source>
</evidence>
<dbReference type="InterPro" id="IPR011250">
    <property type="entry name" value="OMP/PagP_B-barrel"/>
</dbReference>
<feature type="chain" id="PRO_5021287630" description="Outer membrane protein beta-barrel domain-containing protein" evidence="2">
    <location>
        <begin position="18"/>
        <end position="176"/>
    </location>
</feature>
<feature type="domain" description="Outer membrane protein beta-barrel" evidence="3">
    <location>
        <begin position="6"/>
        <end position="175"/>
    </location>
</feature>
<proteinExistence type="predicted"/>
<sequence>MKKLILAIAMLPAFAFSQEPSQPELGISYREPENNICIEFMSSSIDGNDIHDRGIGGVVNFDVNHLVSISTAYQRLKSEKSDSEIIQPQLNIGYTWAFDDAVHSQIKPYLIVGWNFTKEKMKASYDTDSYQENALTYGVGLRSVSFGFLSSSIEYKRSDFMFSEMDQLSFSLGVAF</sequence>
<feature type="signal peptide" evidence="2">
    <location>
        <begin position="1"/>
        <end position="17"/>
    </location>
</feature>
<evidence type="ECO:0000313" key="4">
    <source>
        <dbReference type="EMBL" id="GEA61928.1"/>
    </source>
</evidence>
<dbReference type="AlphaFoldDB" id="A0A4Y3IT04"/>
<dbReference type="SUPFAM" id="SSF56925">
    <property type="entry name" value="OMPA-like"/>
    <property type="match status" value="1"/>
</dbReference>
<dbReference type="Proteomes" id="UP000318242">
    <property type="component" value="Unassembled WGS sequence"/>
</dbReference>
<comment type="caution">
    <text evidence="4">The sequence shown here is derived from an EMBL/GenBank/DDBJ whole genome shotgun (WGS) entry which is preliminary data.</text>
</comment>
<evidence type="ECO:0000256" key="1">
    <source>
        <dbReference type="ARBA" id="ARBA00022729"/>
    </source>
</evidence>
<reference evidence="4 5" key="1">
    <citation type="submission" date="2019-06" db="EMBL/GenBank/DDBJ databases">
        <title>Whole genome shotgun sequence of Vibrio comitans NBRC 102076.</title>
        <authorList>
            <person name="Hosoyama A."/>
            <person name="Uohara A."/>
            <person name="Ohji S."/>
            <person name="Ichikawa N."/>
        </authorList>
    </citation>
    <scope>NUCLEOTIDE SEQUENCE [LARGE SCALE GENOMIC DNA]</scope>
    <source>
        <strain evidence="4 5">NBRC 102076</strain>
    </source>
</reference>
<evidence type="ECO:0000256" key="2">
    <source>
        <dbReference type="SAM" id="SignalP"/>
    </source>
</evidence>
<dbReference type="Pfam" id="PF13505">
    <property type="entry name" value="OMP_b-brl"/>
    <property type="match status" value="1"/>
</dbReference>
<accession>A0A4Y3IT04</accession>
<dbReference type="Gene3D" id="2.40.160.20">
    <property type="match status" value="1"/>
</dbReference>
<dbReference type="InterPro" id="IPR027385">
    <property type="entry name" value="Beta-barrel_OMP"/>
</dbReference>
<evidence type="ECO:0000259" key="3">
    <source>
        <dbReference type="Pfam" id="PF13505"/>
    </source>
</evidence>
<organism evidence="4 5">
    <name type="scientific">Vibrio comitans NBRC 102076</name>
    <dbReference type="NCBI Taxonomy" id="1219078"/>
    <lineage>
        <taxon>Bacteria</taxon>
        <taxon>Pseudomonadati</taxon>
        <taxon>Pseudomonadota</taxon>
        <taxon>Gammaproteobacteria</taxon>
        <taxon>Vibrionales</taxon>
        <taxon>Vibrionaceae</taxon>
        <taxon>Vibrio</taxon>
    </lineage>
</organism>
<dbReference type="EMBL" id="BJLH01000014">
    <property type="protein sequence ID" value="GEA61928.1"/>
    <property type="molecule type" value="Genomic_DNA"/>
</dbReference>
<name>A0A4Y3IT04_9VIBR</name>
<keyword evidence="1 2" id="KW-0732">Signal</keyword>
<protein>
    <recommendedName>
        <fullName evidence="3">Outer membrane protein beta-barrel domain-containing protein</fullName>
    </recommendedName>
</protein>
<gene>
    <name evidence="4" type="ORF">VCO01S_31210</name>
</gene>
<keyword evidence="5" id="KW-1185">Reference proteome</keyword>
<dbReference type="RefSeq" id="WP_167495419.1">
    <property type="nucleotide sequence ID" value="NZ_BJLH01000014.1"/>
</dbReference>